<sequence>MVEPDNLSRSRDELTLLLDELRSFSANRTAGIHRKCIASLYYAAFHAVRALLFFHGLDTRTHEGTQRLFAAHFVKPGLMPKAHLRCLATLESDRLRADYQTL</sequence>
<evidence type="ECO:0000313" key="3">
    <source>
        <dbReference type="EMBL" id="MBK1631042.1"/>
    </source>
</evidence>
<dbReference type="Proteomes" id="UP000748752">
    <property type="component" value="Unassembled WGS sequence"/>
</dbReference>
<gene>
    <name evidence="3" type="ORF">CKO31_09880</name>
</gene>
<name>A0ABS1CGK3_9GAMM</name>
<dbReference type="Pfam" id="PF05168">
    <property type="entry name" value="HEPN"/>
    <property type="match status" value="1"/>
</dbReference>
<protein>
    <recommendedName>
        <fullName evidence="2">HEPN domain-containing protein</fullName>
    </recommendedName>
</protein>
<dbReference type="EMBL" id="NRRV01000020">
    <property type="protein sequence ID" value="MBK1631042.1"/>
    <property type="molecule type" value="Genomic_DNA"/>
</dbReference>
<proteinExistence type="inferred from homology"/>
<evidence type="ECO:0000259" key="2">
    <source>
        <dbReference type="Pfam" id="PF05168"/>
    </source>
</evidence>
<reference evidence="3 4" key="1">
    <citation type="journal article" date="2020" name="Microorganisms">
        <title>Osmotic Adaptation and Compatible Solute Biosynthesis of Phototrophic Bacteria as Revealed from Genome Analyses.</title>
        <authorList>
            <person name="Imhoff J.F."/>
            <person name="Rahn T."/>
            <person name="Kunzel S."/>
            <person name="Keller A."/>
            <person name="Neulinger S.C."/>
        </authorList>
    </citation>
    <scope>NUCLEOTIDE SEQUENCE [LARGE SCALE GENOMIC DNA]</scope>
    <source>
        <strain evidence="3 4">DSM 6210</strain>
    </source>
</reference>
<keyword evidence="4" id="KW-1185">Reference proteome</keyword>
<dbReference type="RefSeq" id="WP_200236604.1">
    <property type="nucleotide sequence ID" value="NZ_NRRV01000020.1"/>
</dbReference>
<comment type="similarity">
    <text evidence="1">Belongs to the UPF0332 family.</text>
</comment>
<accession>A0ABS1CGK3</accession>
<dbReference type="InterPro" id="IPR007842">
    <property type="entry name" value="HEPN_dom"/>
</dbReference>
<dbReference type="InterPro" id="IPR052226">
    <property type="entry name" value="UPF0332_toxin"/>
</dbReference>
<comment type="caution">
    <text evidence="3">The sequence shown here is derived from an EMBL/GenBank/DDBJ whole genome shotgun (WGS) entry which is preliminary data.</text>
</comment>
<evidence type="ECO:0000256" key="1">
    <source>
        <dbReference type="ARBA" id="ARBA00038248"/>
    </source>
</evidence>
<dbReference type="PANTHER" id="PTHR36565">
    <property type="entry name" value="UPF0332 PROTEIN TM_1000"/>
    <property type="match status" value="1"/>
</dbReference>
<organism evidence="3 4">
    <name type="scientific">Thiohalocapsa halophila</name>
    <dbReference type="NCBI Taxonomy" id="69359"/>
    <lineage>
        <taxon>Bacteria</taxon>
        <taxon>Pseudomonadati</taxon>
        <taxon>Pseudomonadota</taxon>
        <taxon>Gammaproteobacteria</taxon>
        <taxon>Chromatiales</taxon>
        <taxon>Chromatiaceae</taxon>
        <taxon>Thiohalocapsa</taxon>
    </lineage>
</organism>
<dbReference type="PANTHER" id="PTHR36565:SF1">
    <property type="entry name" value="UPF0332 PROTEIN TM_1000"/>
    <property type="match status" value="1"/>
</dbReference>
<evidence type="ECO:0000313" key="4">
    <source>
        <dbReference type="Proteomes" id="UP000748752"/>
    </source>
</evidence>
<feature type="domain" description="HEPN" evidence="2">
    <location>
        <begin position="21"/>
        <end position="100"/>
    </location>
</feature>
<dbReference type="Gene3D" id="1.20.120.330">
    <property type="entry name" value="Nucleotidyltransferases domain 2"/>
    <property type="match status" value="1"/>
</dbReference>